<dbReference type="AlphaFoldDB" id="A0A1Z5IAU6"/>
<feature type="domain" description="ABC transporter" evidence="11">
    <location>
        <begin position="10"/>
        <end position="251"/>
    </location>
</feature>
<keyword evidence="8" id="KW-0472">Membrane</keyword>
<dbReference type="InterPro" id="IPR018449">
    <property type="entry name" value="NIL_domain"/>
</dbReference>
<keyword evidence="6" id="KW-1278">Translocase</keyword>
<keyword evidence="5 12" id="KW-0067">ATP-binding</keyword>
<keyword evidence="2" id="KW-0813">Transport</keyword>
<protein>
    <submittedName>
        <fullName evidence="12">Methionine ABC transporter ATP-binding protein</fullName>
    </submittedName>
</protein>
<comment type="similarity">
    <text evidence="1">Belongs to the ABC transporter superfamily.</text>
</comment>
<keyword evidence="3" id="KW-1003">Cell membrane</keyword>
<evidence type="ECO:0000313" key="12">
    <source>
        <dbReference type="EMBL" id="GAW98747.1"/>
    </source>
</evidence>
<dbReference type="InterPro" id="IPR045865">
    <property type="entry name" value="ACT-like_dom_sf"/>
</dbReference>
<accession>A0A1Z5IAU6</accession>
<dbReference type="Gene3D" id="3.30.70.260">
    <property type="match status" value="1"/>
</dbReference>
<evidence type="ECO:0000313" key="13">
    <source>
        <dbReference type="Proteomes" id="UP000198374"/>
    </source>
</evidence>
<keyword evidence="4" id="KW-0547">Nucleotide-binding</keyword>
<evidence type="ECO:0000256" key="2">
    <source>
        <dbReference type="ARBA" id="ARBA00022448"/>
    </source>
</evidence>
<comment type="caution">
    <text evidence="12">The sequence shown here is derived from an EMBL/GenBank/DDBJ whole genome shotgun (WGS) entry which is preliminary data.</text>
</comment>
<dbReference type="SUPFAM" id="SSF55021">
    <property type="entry name" value="ACT-like"/>
    <property type="match status" value="1"/>
</dbReference>
<evidence type="ECO:0000256" key="4">
    <source>
        <dbReference type="ARBA" id="ARBA00022741"/>
    </source>
</evidence>
<gene>
    <name evidence="12" type="primary">metN_2</name>
    <name evidence="12" type="ORF">IWT30_00706</name>
</gene>
<dbReference type="PROSITE" id="PS00211">
    <property type="entry name" value="ABC_TRANSPORTER_1"/>
    <property type="match status" value="1"/>
</dbReference>
<dbReference type="Gene3D" id="3.40.50.300">
    <property type="entry name" value="P-loop containing nucleotide triphosphate hydrolases"/>
    <property type="match status" value="1"/>
</dbReference>
<dbReference type="GO" id="GO:0005886">
    <property type="term" value="C:plasma membrane"/>
    <property type="evidence" value="ECO:0007669"/>
    <property type="project" value="UniProtKB-ARBA"/>
</dbReference>
<organism evidence="12 13">
    <name type="scientific">Secundilactobacillus mixtipabuli</name>
    <dbReference type="NCBI Taxonomy" id="1435342"/>
    <lineage>
        <taxon>Bacteria</taxon>
        <taxon>Bacillati</taxon>
        <taxon>Bacillota</taxon>
        <taxon>Bacilli</taxon>
        <taxon>Lactobacillales</taxon>
        <taxon>Lactobacillaceae</taxon>
        <taxon>Secundilactobacillus</taxon>
    </lineage>
</organism>
<keyword evidence="13" id="KW-1185">Reference proteome</keyword>
<dbReference type="PROSITE" id="PS50893">
    <property type="entry name" value="ABC_TRANSPORTER_2"/>
    <property type="match status" value="1"/>
</dbReference>
<sequence length="348" mass="38615">MVENAKTPFITFNHVSKTFKGTSTTKEVHAVHDVSISVDQGEIFGVIGYSGAGKSTLIRMINGLETPTEGSVMIDDQDVTKLNKEKLAQLRHKIGMIFQNYNLLKTATIYQNITIPLKLEKLPTNEIKQRAEKYLKIVGLWDRRNSYPSQLSGGQSQRVAVARALAHEPQILLSDEATSALDPETTSSILDLLKDINQKLGITIFIITHELDVVKSVCDKVAVMESGELVEQGRTIDIFTNPKKAVTRQFLGSSDLSGVPATLLAETQKHNHVLLIKFIGNEASTPVIAQLTKQFHVEPNIMAGSIEYLKEQPYGKLLISIENNDSYDAEIQYLKDKGVIVEEVEQVE</sequence>
<dbReference type="SMART" id="SM00930">
    <property type="entry name" value="NIL"/>
    <property type="match status" value="1"/>
</dbReference>
<comment type="catalytic activity">
    <reaction evidence="9">
        <text>ATP + H2O = ADP + phosphate + H(+)</text>
        <dbReference type="Rhea" id="RHEA:13065"/>
        <dbReference type="ChEBI" id="CHEBI:15377"/>
        <dbReference type="ChEBI" id="CHEBI:15378"/>
        <dbReference type="ChEBI" id="CHEBI:30616"/>
        <dbReference type="ChEBI" id="CHEBI:43474"/>
        <dbReference type="ChEBI" id="CHEBI:456216"/>
    </reaction>
</comment>
<dbReference type="FunFam" id="3.40.50.300:FF:000056">
    <property type="entry name" value="Cell division ATP-binding protein FtsE"/>
    <property type="match status" value="1"/>
</dbReference>
<evidence type="ECO:0000256" key="6">
    <source>
        <dbReference type="ARBA" id="ARBA00022967"/>
    </source>
</evidence>
<dbReference type="InterPro" id="IPR027417">
    <property type="entry name" value="P-loop_NTPase"/>
</dbReference>
<dbReference type="Pfam" id="PF09383">
    <property type="entry name" value="NIL"/>
    <property type="match status" value="1"/>
</dbReference>
<dbReference type="InterPro" id="IPR050086">
    <property type="entry name" value="MetN_ABC_transporter-like"/>
</dbReference>
<dbReference type="OrthoDB" id="9802264at2"/>
<dbReference type="PANTHER" id="PTHR43166:SF30">
    <property type="entry name" value="METHIONINE IMPORT ATP-BINDING PROTEIN METN"/>
    <property type="match status" value="1"/>
</dbReference>
<evidence type="ECO:0000256" key="5">
    <source>
        <dbReference type="ARBA" id="ARBA00022840"/>
    </source>
</evidence>
<evidence type="ECO:0000256" key="10">
    <source>
        <dbReference type="ARBA" id="ARBA00055994"/>
    </source>
</evidence>
<evidence type="ECO:0000256" key="3">
    <source>
        <dbReference type="ARBA" id="ARBA00022475"/>
    </source>
</evidence>
<dbReference type="SUPFAM" id="SSF52540">
    <property type="entry name" value="P-loop containing nucleoside triphosphate hydrolases"/>
    <property type="match status" value="1"/>
</dbReference>
<dbReference type="GO" id="GO:0006865">
    <property type="term" value="P:amino acid transport"/>
    <property type="evidence" value="ECO:0007669"/>
    <property type="project" value="UniProtKB-KW"/>
</dbReference>
<evidence type="ECO:0000259" key="11">
    <source>
        <dbReference type="PROSITE" id="PS50893"/>
    </source>
</evidence>
<dbReference type="GO" id="GO:0005524">
    <property type="term" value="F:ATP binding"/>
    <property type="evidence" value="ECO:0007669"/>
    <property type="project" value="UniProtKB-KW"/>
</dbReference>
<dbReference type="InterPro" id="IPR017871">
    <property type="entry name" value="ABC_transporter-like_CS"/>
</dbReference>
<evidence type="ECO:0000256" key="8">
    <source>
        <dbReference type="ARBA" id="ARBA00023136"/>
    </source>
</evidence>
<comment type="function">
    <text evidence="10">Part of the ABC transporter FtsEX involved in cellular division. Has ATPase activity. Essential for cell division and viability.</text>
</comment>
<dbReference type="GO" id="GO:0016887">
    <property type="term" value="F:ATP hydrolysis activity"/>
    <property type="evidence" value="ECO:0007669"/>
    <property type="project" value="InterPro"/>
</dbReference>
<dbReference type="Proteomes" id="UP000198374">
    <property type="component" value="Unassembled WGS sequence"/>
</dbReference>
<dbReference type="CDD" id="cd03258">
    <property type="entry name" value="ABC_MetN_methionine_transporter"/>
    <property type="match status" value="1"/>
</dbReference>
<dbReference type="InterPro" id="IPR003593">
    <property type="entry name" value="AAA+_ATPase"/>
</dbReference>
<name>A0A1Z5IAU6_9LACO</name>
<evidence type="ECO:0000256" key="7">
    <source>
        <dbReference type="ARBA" id="ARBA00022970"/>
    </source>
</evidence>
<dbReference type="EMBL" id="BCMF01000003">
    <property type="protein sequence ID" value="GAW98747.1"/>
    <property type="molecule type" value="Genomic_DNA"/>
</dbReference>
<keyword evidence="7" id="KW-0029">Amino-acid transport</keyword>
<dbReference type="SMART" id="SM00382">
    <property type="entry name" value="AAA"/>
    <property type="match status" value="1"/>
</dbReference>
<evidence type="ECO:0000256" key="9">
    <source>
        <dbReference type="ARBA" id="ARBA00049360"/>
    </source>
</evidence>
<proteinExistence type="inferred from homology"/>
<dbReference type="RefSeq" id="WP_089108559.1">
    <property type="nucleotide sequence ID" value="NZ_BCMF01000003.1"/>
</dbReference>
<dbReference type="InterPro" id="IPR003439">
    <property type="entry name" value="ABC_transporter-like_ATP-bd"/>
</dbReference>
<dbReference type="Pfam" id="PF00005">
    <property type="entry name" value="ABC_tran"/>
    <property type="match status" value="1"/>
</dbReference>
<reference evidence="12 13" key="1">
    <citation type="submission" date="2015-11" db="EMBL/GenBank/DDBJ databases">
        <title>Draft genome sequences of new species of the genus Lactobacillus isolated from orchardgrass silage.</title>
        <authorList>
            <person name="Tohno M."/>
            <person name="Tanizawa Y."/>
            <person name="Arita M."/>
        </authorList>
    </citation>
    <scope>NUCLEOTIDE SEQUENCE [LARGE SCALE GENOMIC DNA]</scope>
    <source>
        <strain evidence="12 13">IWT30</strain>
    </source>
</reference>
<dbReference type="InterPro" id="IPR041701">
    <property type="entry name" value="MetN_ABC"/>
</dbReference>
<dbReference type="PANTHER" id="PTHR43166">
    <property type="entry name" value="AMINO ACID IMPORT ATP-BINDING PROTEIN"/>
    <property type="match status" value="1"/>
</dbReference>
<evidence type="ECO:0000256" key="1">
    <source>
        <dbReference type="ARBA" id="ARBA00005417"/>
    </source>
</evidence>